<gene>
    <name evidence="2" type="ORF">KIN20_036225</name>
</gene>
<dbReference type="AlphaFoldDB" id="A0AAD5WL21"/>
<feature type="compositionally biased region" description="Basic and acidic residues" evidence="1">
    <location>
        <begin position="164"/>
        <end position="177"/>
    </location>
</feature>
<keyword evidence="3" id="KW-1185">Reference proteome</keyword>
<comment type="caution">
    <text evidence="2">The sequence shown here is derived from an EMBL/GenBank/DDBJ whole genome shotgun (WGS) entry which is preliminary data.</text>
</comment>
<dbReference type="EMBL" id="JAHQIW010007342">
    <property type="protein sequence ID" value="KAJ1373731.1"/>
    <property type="molecule type" value="Genomic_DNA"/>
</dbReference>
<evidence type="ECO:0000313" key="3">
    <source>
        <dbReference type="Proteomes" id="UP001196413"/>
    </source>
</evidence>
<dbReference type="Proteomes" id="UP001196413">
    <property type="component" value="Unassembled WGS sequence"/>
</dbReference>
<accession>A0AAD5WL21</accession>
<feature type="region of interest" description="Disordered" evidence="1">
    <location>
        <begin position="157"/>
        <end position="184"/>
    </location>
</feature>
<proteinExistence type="predicted"/>
<sequence>MKDAPDRLDNKEKTTEDLIADLRSCASTLSATVLERDKLFEDFALFTQVGEDLNNQYELLMTNGHVPSNEFVSLVALTNTKVHLAACFKSMVREKDINFTRMVALMENPSALFFPDGLQDTVAGESANGENQLIDKLGPTNTSDKVEVLKSLVNVESQNVPSNNKDENEKEIDETKGVTENSSTEEVSADIIARTFVWRSPRSFNEI</sequence>
<reference evidence="2" key="1">
    <citation type="submission" date="2021-06" db="EMBL/GenBank/DDBJ databases">
        <title>Parelaphostrongylus tenuis whole genome reference sequence.</title>
        <authorList>
            <person name="Garwood T.J."/>
            <person name="Larsen P.A."/>
            <person name="Fountain-Jones N.M."/>
            <person name="Garbe J.R."/>
            <person name="Macchietto M.G."/>
            <person name="Kania S.A."/>
            <person name="Gerhold R.W."/>
            <person name="Richards J.E."/>
            <person name="Wolf T.M."/>
        </authorList>
    </citation>
    <scope>NUCLEOTIDE SEQUENCE</scope>
    <source>
        <strain evidence="2">MNPRO001-30</strain>
        <tissue evidence="2">Meninges</tissue>
    </source>
</reference>
<evidence type="ECO:0000313" key="2">
    <source>
        <dbReference type="EMBL" id="KAJ1373731.1"/>
    </source>
</evidence>
<organism evidence="2 3">
    <name type="scientific">Parelaphostrongylus tenuis</name>
    <name type="common">Meningeal worm</name>
    <dbReference type="NCBI Taxonomy" id="148309"/>
    <lineage>
        <taxon>Eukaryota</taxon>
        <taxon>Metazoa</taxon>
        <taxon>Ecdysozoa</taxon>
        <taxon>Nematoda</taxon>
        <taxon>Chromadorea</taxon>
        <taxon>Rhabditida</taxon>
        <taxon>Rhabditina</taxon>
        <taxon>Rhabditomorpha</taxon>
        <taxon>Strongyloidea</taxon>
        <taxon>Metastrongylidae</taxon>
        <taxon>Parelaphostrongylus</taxon>
    </lineage>
</organism>
<protein>
    <submittedName>
        <fullName evidence="2">Uncharacterized protein</fullName>
    </submittedName>
</protein>
<name>A0AAD5WL21_PARTN</name>
<evidence type="ECO:0000256" key="1">
    <source>
        <dbReference type="SAM" id="MobiDB-lite"/>
    </source>
</evidence>